<comment type="similarity">
    <text evidence="1 6">Belongs to the bacterial ribosomal protein bL31 family. Type B subfamily.</text>
</comment>
<evidence type="ECO:0000256" key="6">
    <source>
        <dbReference type="HAMAP-Rule" id="MF_00502"/>
    </source>
</evidence>
<dbReference type="GO" id="GO:0005840">
    <property type="term" value="C:ribosome"/>
    <property type="evidence" value="ECO:0007669"/>
    <property type="project" value="UniProtKB-KW"/>
</dbReference>
<dbReference type="GO" id="GO:1990904">
    <property type="term" value="C:ribonucleoprotein complex"/>
    <property type="evidence" value="ECO:0007669"/>
    <property type="project" value="UniProtKB-KW"/>
</dbReference>
<dbReference type="Pfam" id="PF01197">
    <property type="entry name" value="Ribosomal_L31"/>
    <property type="match status" value="1"/>
</dbReference>
<keyword evidence="5 6" id="KW-0687">Ribonucleoprotein</keyword>
<dbReference type="Proteomes" id="UP000233387">
    <property type="component" value="Unassembled WGS sequence"/>
</dbReference>
<dbReference type="EMBL" id="NKXO01000043">
    <property type="protein sequence ID" value="PKQ66715.1"/>
    <property type="molecule type" value="Genomic_DNA"/>
</dbReference>
<comment type="caution">
    <text evidence="7">The sequence shown here is derived from an EMBL/GenBank/DDBJ whole genome shotgun (WGS) entry which is preliminary data.</text>
</comment>
<protein>
    <recommendedName>
        <fullName evidence="6">Large ribosomal subunit protein bL31B</fullName>
    </recommendedName>
</protein>
<evidence type="ECO:0000256" key="4">
    <source>
        <dbReference type="ARBA" id="ARBA00022980"/>
    </source>
</evidence>
<evidence type="ECO:0000256" key="3">
    <source>
        <dbReference type="ARBA" id="ARBA00011838"/>
    </source>
</evidence>
<organism evidence="7 8">
    <name type="scientific">Raineya orbicola</name>
    <dbReference type="NCBI Taxonomy" id="2016530"/>
    <lineage>
        <taxon>Bacteria</taxon>
        <taxon>Pseudomonadati</taxon>
        <taxon>Bacteroidota</taxon>
        <taxon>Cytophagia</taxon>
        <taxon>Cytophagales</taxon>
        <taxon>Raineyaceae</taxon>
        <taxon>Raineya</taxon>
    </lineage>
</organism>
<dbReference type="PANTHER" id="PTHR33280:SF6">
    <property type="entry name" value="LARGE RIBOSOMAL SUBUNIT PROTEIN BL31A"/>
    <property type="match status" value="1"/>
</dbReference>
<sequence>MKKDIHPEYREVVFWDLSSDFKFLTRSTMKSKETIKWEDGKEYPVIKVEISSHSHPFFTGKKVFVDTAGRVDKFNQRLAKKQSPKK</sequence>
<dbReference type="InterPro" id="IPR027493">
    <property type="entry name" value="Ribosomal_bL31_B"/>
</dbReference>
<dbReference type="AlphaFoldDB" id="A0A2N3I8V8"/>
<evidence type="ECO:0000313" key="8">
    <source>
        <dbReference type="Proteomes" id="UP000233387"/>
    </source>
</evidence>
<dbReference type="GO" id="GO:0003735">
    <property type="term" value="F:structural constituent of ribosome"/>
    <property type="evidence" value="ECO:0007669"/>
    <property type="project" value="InterPro"/>
</dbReference>
<dbReference type="InterPro" id="IPR002150">
    <property type="entry name" value="Ribosomal_bL31"/>
</dbReference>
<dbReference type="Gene3D" id="4.10.830.30">
    <property type="entry name" value="Ribosomal protein L31"/>
    <property type="match status" value="1"/>
</dbReference>
<dbReference type="RefSeq" id="WP_101359547.1">
    <property type="nucleotide sequence ID" value="NZ_NKXO01000043.1"/>
</dbReference>
<dbReference type="PRINTS" id="PR01249">
    <property type="entry name" value="RIBOSOMALL31"/>
</dbReference>
<keyword evidence="4 6" id="KW-0689">Ribosomal protein</keyword>
<dbReference type="InterPro" id="IPR034704">
    <property type="entry name" value="Ribosomal_bL28/bL31-like_sf"/>
</dbReference>
<dbReference type="NCBIfam" id="TIGR00105">
    <property type="entry name" value="L31"/>
    <property type="match status" value="1"/>
</dbReference>
<dbReference type="OrthoDB" id="9803251at2"/>
<dbReference type="GO" id="GO:0006412">
    <property type="term" value="P:translation"/>
    <property type="evidence" value="ECO:0007669"/>
    <property type="project" value="UniProtKB-UniRule"/>
</dbReference>
<evidence type="ECO:0000256" key="2">
    <source>
        <dbReference type="ARBA" id="ARBA00009296"/>
    </source>
</evidence>
<dbReference type="InterPro" id="IPR042105">
    <property type="entry name" value="Ribosomal_bL31_sf"/>
</dbReference>
<dbReference type="NCBIfam" id="NF002462">
    <property type="entry name" value="PRK01678.1"/>
    <property type="match status" value="1"/>
</dbReference>
<evidence type="ECO:0000256" key="5">
    <source>
        <dbReference type="ARBA" id="ARBA00023274"/>
    </source>
</evidence>
<dbReference type="PROSITE" id="PS01143">
    <property type="entry name" value="RIBOSOMAL_L31"/>
    <property type="match status" value="1"/>
</dbReference>
<comment type="subunit">
    <text evidence="3 6">Part of the 50S ribosomal subunit.</text>
</comment>
<dbReference type="HAMAP" id="MF_00502">
    <property type="entry name" value="Ribosomal_bL31_2"/>
    <property type="match status" value="1"/>
</dbReference>
<reference evidence="7 8" key="1">
    <citation type="submission" date="2017-06" db="EMBL/GenBank/DDBJ databases">
        <title>Raineya orbicola gen. nov., sp. nov. a slightly thermophilic bacterium of the phylum Bacteroidetes and the description of Raineyaceae fam. nov.</title>
        <authorList>
            <person name="Albuquerque L."/>
            <person name="Polonia A.R.M."/>
            <person name="Barroso C."/>
            <person name="Froufe H.J.C."/>
            <person name="Lage O."/>
            <person name="Lobo-Da-Cunha A."/>
            <person name="Egas C."/>
            <person name="Da Costa M.S."/>
        </authorList>
    </citation>
    <scope>NUCLEOTIDE SEQUENCE [LARGE SCALE GENOMIC DNA]</scope>
    <source>
        <strain evidence="7 8">SPSPC-11</strain>
    </source>
</reference>
<evidence type="ECO:0000313" key="7">
    <source>
        <dbReference type="EMBL" id="PKQ66715.1"/>
    </source>
</evidence>
<keyword evidence="8" id="KW-1185">Reference proteome</keyword>
<name>A0A2N3I8V8_9BACT</name>
<gene>
    <name evidence="6" type="primary">rpmE2</name>
    <name evidence="7" type="ORF">Rain11_2283</name>
</gene>
<comment type="similarity">
    <text evidence="2">Belongs to the bacterial ribosomal protein bL31 family. Type A subfamily.</text>
</comment>
<dbReference type="PANTHER" id="PTHR33280">
    <property type="entry name" value="50S RIBOSOMAL PROTEIN L31, CHLOROPLASTIC"/>
    <property type="match status" value="1"/>
</dbReference>
<dbReference type="SUPFAM" id="SSF143800">
    <property type="entry name" value="L28p-like"/>
    <property type="match status" value="1"/>
</dbReference>
<accession>A0A2N3I8V8</accession>
<evidence type="ECO:0000256" key="1">
    <source>
        <dbReference type="ARBA" id="ARBA00008196"/>
    </source>
</evidence>
<proteinExistence type="inferred from homology"/>